<dbReference type="GO" id="GO:0008686">
    <property type="term" value="F:3,4-dihydroxy-2-butanone-4-phosphate synthase activity"/>
    <property type="evidence" value="ECO:0007669"/>
    <property type="project" value="TreeGrafter"/>
</dbReference>
<gene>
    <name evidence="7" type="ORF">F5X71_17395</name>
</gene>
<evidence type="ECO:0000256" key="4">
    <source>
        <dbReference type="SAM" id="MobiDB-lite"/>
    </source>
</evidence>
<evidence type="ECO:0000313" key="8">
    <source>
        <dbReference type="Proteomes" id="UP000501705"/>
    </source>
</evidence>
<keyword evidence="3" id="KW-0479">Metal-binding</keyword>
<feature type="region of interest" description="Disordered" evidence="4">
    <location>
        <begin position="283"/>
        <end position="317"/>
    </location>
</feature>
<dbReference type="Pfam" id="PF00925">
    <property type="entry name" value="GTP_cyclohydro2"/>
    <property type="match status" value="1"/>
</dbReference>
<dbReference type="Gene3D" id="3.40.50.10990">
    <property type="entry name" value="GTP cyclohydrolase II"/>
    <property type="match status" value="1"/>
</dbReference>
<dbReference type="EMBL" id="CP046171">
    <property type="protein sequence ID" value="QIS03865.1"/>
    <property type="molecule type" value="Genomic_DNA"/>
</dbReference>
<evidence type="ECO:0000313" key="7">
    <source>
        <dbReference type="EMBL" id="QIS03865.1"/>
    </source>
</evidence>
<keyword evidence="5" id="KW-0812">Transmembrane</keyword>
<evidence type="ECO:0000256" key="1">
    <source>
        <dbReference type="ARBA" id="ARBA00005104"/>
    </source>
</evidence>
<reference evidence="7 8" key="1">
    <citation type="journal article" date="2019" name="ACS Chem. Biol.">
        <title>Identification and Mobilization of a Cryptic Antibiotic Biosynthesis Gene Locus from a Human-Pathogenic Nocardia Isolate.</title>
        <authorList>
            <person name="Herisse M."/>
            <person name="Ishida K."/>
            <person name="Porter J.L."/>
            <person name="Howden B."/>
            <person name="Hertweck C."/>
            <person name="Stinear T.P."/>
            <person name="Pidot S.J."/>
        </authorList>
    </citation>
    <scope>NUCLEOTIDE SEQUENCE [LARGE SCALE GENOMIC DNA]</scope>
    <source>
        <strain evidence="7 8">AUSMDU00024985</strain>
    </source>
</reference>
<comment type="pathway">
    <text evidence="1">Cofactor biosynthesis; riboflavin biosynthesis.</text>
</comment>
<proteinExistence type="predicted"/>
<name>A0A6G9XSI2_NOCBR</name>
<sequence length="317" mass="33800">MTMSLSGLAETEHRFTRKESTLPVRVLELDDTTERGHLLIFGAPTDGCLVRIHSRCLYGETLRSDDCDCGPELDAALDLIQAAGSGVLVYLEQEGRGLGLVAKARGYRHSEQHRTDSFTSYAQLGFPVDARTFEAAARGLAALGLGSITLLTNNPVKIEAVRAAGLEVVATPLITPVRSDRAWAYLEAKRILRGHTLPADLAPFDAPAPALPAPRLRSLLPSREVVLVAPIALLAVLLVSLGHVSVAVTAVLVCVLLVGAHALRSSDLLAELVARPGRRTRTGGFELSPLPAPPLPGAEDPARPDTVLVTPRSDYRS</sequence>
<keyword evidence="5" id="KW-1133">Transmembrane helix</keyword>
<dbReference type="SUPFAM" id="SSF142695">
    <property type="entry name" value="RibA-like"/>
    <property type="match status" value="1"/>
</dbReference>
<dbReference type="GO" id="GO:0005829">
    <property type="term" value="C:cytosol"/>
    <property type="evidence" value="ECO:0007669"/>
    <property type="project" value="TreeGrafter"/>
</dbReference>
<dbReference type="InterPro" id="IPR032677">
    <property type="entry name" value="GTP_cyclohydro_II"/>
</dbReference>
<keyword evidence="5" id="KW-0472">Membrane</keyword>
<protein>
    <recommendedName>
        <fullName evidence="6">GTP cyclohydrolase II domain-containing protein</fullName>
    </recommendedName>
</protein>
<keyword evidence="2" id="KW-0686">Riboflavin biosynthesis</keyword>
<dbReference type="PANTHER" id="PTHR21327:SF18">
    <property type="entry name" value="3,4-DIHYDROXY-2-BUTANONE 4-PHOSPHATE SYNTHASE"/>
    <property type="match status" value="1"/>
</dbReference>
<accession>A0A6G9XSI2</accession>
<evidence type="ECO:0000256" key="2">
    <source>
        <dbReference type="ARBA" id="ARBA00022619"/>
    </source>
</evidence>
<evidence type="ECO:0000256" key="3">
    <source>
        <dbReference type="ARBA" id="ARBA00022723"/>
    </source>
</evidence>
<feature type="domain" description="GTP cyclohydrolase II" evidence="6">
    <location>
        <begin position="34"/>
        <end position="170"/>
    </location>
</feature>
<dbReference type="Proteomes" id="UP000501705">
    <property type="component" value="Chromosome"/>
</dbReference>
<evidence type="ECO:0000259" key="6">
    <source>
        <dbReference type="Pfam" id="PF00925"/>
    </source>
</evidence>
<organism evidence="7 8">
    <name type="scientific">Nocardia brasiliensis</name>
    <dbReference type="NCBI Taxonomy" id="37326"/>
    <lineage>
        <taxon>Bacteria</taxon>
        <taxon>Bacillati</taxon>
        <taxon>Actinomycetota</taxon>
        <taxon>Actinomycetes</taxon>
        <taxon>Mycobacteriales</taxon>
        <taxon>Nocardiaceae</taxon>
        <taxon>Nocardia</taxon>
    </lineage>
</organism>
<dbReference type="PANTHER" id="PTHR21327">
    <property type="entry name" value="GTP CYCLOHYDROLASE II-RELATED"/>
    <property type="match status" value="1"/>
</dbReference>
<dbReference type="InterPro" id="IPR036144">
    <property type="entry name" value="RibA-like_sf"/>
</dbReference>
<dbReference type="UniPathway" id="UPA00275"/>
<dbReference type="GO" id="GO:0046872">
    <property type="term" value="F:metal ion binding"/>
    <property type="evidence" value="ECO:0007669"/>
    <property type="project" value="UniProtKB-KW"/>
</dbReference>
<dbReference type="GO" id="GO:0009231">
    <property type="term" value="P:riboflavin biosynthetic process"/>
    <property type="evidence" value="ECO:0007669"/>
    <property type="project" value="UniProtKB-UniPathway"/>
</dbReference>
<dbReference type="AlphaFoldDB" id="A0A6G9XSI2"/>
<evidence type="ECO:0000256" key="5">
    <source>
        <dbReference type="SAM" id="Phobius"/>
    </source>
</evidence>
<feature type="transmembrane region" description="Helical" evidence="5">
    <location>
        <begin position="225"/>
        <end position="258"/>
    </location>
</feature>